<evidence type="ECO:0000256" key="4">
    <source>
        <dbReference type="ARBA" id="ARBA00023157"/>
    </source>
</evidence>
<gene>
    <name evidence="7" type="ORF">R1sor_004975</name>
</gene>
<evidence type="ECO:0000256" key="6">
    <source>
        <dbReference type="SAM" id="Phobius"/>
    </source>
</evidence>
<keyword evidence="4" id="KW-1015">Disulfide bond</keyword>
<dbReference type="PANTHER" id="PTHR22977:SF1">
    <property type="entry name" value="COX ASSEMBLY MITOCHONDRIAL PROTEIN 2 HOMOLOG"/>
    <property type="match status" value="1"/>
</dbReference>
<comment type="caution">
    <text evidence="7">The sequence shown here is derived from an EMBL/GenBank/DDBJ whole genome shotgun (WGS) entry which is preliminary data.</text>
</comment>
<dbReference type="Proteomes" id="UP001633002">
    <property type="component" value="Unassembled WGS sequence"/>
</dbReference>
<dbReference type="AlphaFoldDB" id="A0ABD3HPP5"/>
<keyword evidence="6" id="KW-0472">Membrane</keyword>
<evidence type="ECO:0000256" key="2">
    <source>
        <dbReference type="ARBA" id="ARBA00007347"/>
    </source>
</evidence>
<protein>
    <recommendedName>
        <fullName evidence="5">COX assembly mitochondrial protein</fullName>
    </recommendedName>
</protein>
<dbReference type="EMBL" id="JBJQOH010000003">
    <property type="protein sequence ID" value="KAL3691324.1"/>
    <property type="molecule type" value="Genomic_DNA"/>
</dbReference>
<evidence type="ECO:0000256" key="3">
    <source>
        <dbReference type="ARBA" id="ARBA00023128"/>
    </source>
</evidence>
<dbReference type="PANTHER" id="PTHR22977">
    <property type="entry name" value="COX ASSEMBLY MITOCHONDRIAL PROTEIN"/>
    <property type="match status" value="1"/>
</dbReference>
<reference evidence="7 8" key="1">
    <citation type="submission" date="2024-09" db="EMBL/GenBank/DDBJ databases">
        <title>Chromosome-scale assembly of Riccia sorocarpa.</title>
        <authorList>
            <person name="Paukszto L."/>
        </authorList>
    </citation>
    <scope>NUCLEOTIDE SEQUENCE [LARGE SCALE GENOMIC DNA]</scope>
    <source>
        <strain evidence="7">LP-2024</strain>
        <tissue evidence="7">Aerial parts of the thallus</tissue>
    </source>
</reference>
<dbReference type="Pfam" id="PF08583">
    <property type="entry name" value="Cmc1"/>
    <property type="match status" value="1"/>
</dbReference>
<comment type="subcellular location">
    <subcellularLocation>
        <location evidence="1 5">Mitochondrion</location>
    </subcellularLocation>
</comment>
<evidence type="ECO:0000256" key="5">
    <source>
        <dbReference type="RuleBase" id="RU364104"/>
    </source>
</evidence>
<dbReference type="GO" id="GO:0005739">
    <property type="term" value="C:mitochondrion"/>
    <property type="evidence" value="ECO:0007669"/>
    <property type="project" value="UniProtKB-SubCell"/>
</dbReference>
<feature type="transmembrane region" description="Helical" evidence="6">
    <location>
        <begin position="15"/>
        <end position="36"/>
    </location>
</feature>
<comment type="similarity">
    <text evidence="2 5">Belongs to the CMC family.</text>
</comment>
<keyword evidence="6" id="KW-0812">Transmembrane</keyword>
<evidence type="ECO:0000313" key="8">
    <source>
        <dbReference type="Proteomes" id="UP001633002"/>
    </source>
</evidence>
<dbReference type="InterPro" id="IPR013892">
    <property type="entry name" value="Cyt_c_biogenesis_Cmc1-like"/>
</dbReference>
<evidence type="ECO:0000256" key="1">
    <source>
        <dbReference type="ARBA" id="ARBA00004173"/>
    </source>
</evidence>
<keyword evidence="6" id="KW-1133">Transmembrane helix</keyword>
<accession>A0ABD3HPP5</accession>
<evidence type="ECO:0000313" key="7">
    <source>
        <dbReference type="EMBL" id="KAL3691324.1"/>
    </source>
</evidence>
<keyword evidence="8" id="KW-1185">Reference proteome</keyword>
<name>A0ABD3HPP5_9MARC</name>
<sequence>MSDPELNLTQIPRSVLGWVGLTWSVYGWYGIIIIAFKQCHEDHPYAKFLGVCTGLKVQLDKCFRAEKEVKRRANFEASKEFKEKLRASKAAKAANPNSESG</sequence>
<organism evidence="7 8">
    <name type="scientific">Riccia sorocarpa</name>
    <dbReference type="NCBI Taxonomy" id="122646"/>
    <lineage>
        <taxon>Eukaryota</taxon>
        <taxon>Viridiplantae</taxon>
        <taxon>Streptophyta</taxon>
        <taxon>Embryophyta</taxon>
        <taxon>Marchantiophyta</taxon>
        <taxon>Marchantiopsida</taxon>
        <taxon>Marchantiidae</taxon>
        <taxon>Marchantiales</taxon>
        <taxon>Ricciaceae</taxon>
        <taxon>Riccia</taxon>
    </lineage>
</organism>
<keyword evidence="3 5" id="KW-0496">Mitochondrion</keyword>
<proteinExistence type="inferred from homology"/>